<evidence type="ECO:0000313" key="8">
    <source>
        <dbReference type="EMBL" id="NVN18713.1"/>
    </source>
</evidence>
<dbReference type="RefSeq" id="WP_176620403.1">
    <property type="nucleotide sequence ID" value="NZ_WYET01000004.1"/>
</dbReference>
<feature type="domain" description="Citrate transporter-like" evidence="7">
    <location>
        <begin position="16"/>
        <end position="369"/>
    </location>
</feature>
<protein>
    <submittedName>
        <fullName evidence="8">Citrate transporter</fullName>
    </submittedName>
</protein>
<feature type="transmembrane region" description="Helical" evidence="6">
    <location>
        <begin position="233"/>
        <end position="266"/>
    </location>
</feature>
<gene>
    <name evidence="8" type="ORF">GUA46_10190</name>
</gene>
<evidence type="ECO:0000256" key="5">
    <source>
        <dbReference type="ARBA" id="ARBA00023136"/>
    </source>
</evidence>
<evidence type="ECO:0000256" key="3">
    <source>
        <dbReference type="ARBA" id="ARBA00022692"/>
    </source>
</evidence>
<accession>A0A850ND66</accession>
<dbReference type="InterPro" id="IPR003474">
    <property type="entry name" value="Glcn_transporter"/>
</dbReference>
<dbReference type="EMBL" id="WYET01000004">
    <property type="protein sequence ID" value="NVN18713.1"/>
    <property type="molecule type" value="Genomic_DNA"/>
</dbReference>
<dbReference type="Pfam" id="PF03600">
    <property type="entry name" value="CitMHS"/>
    <property type="match status" value="1"/>
</dbReference>
<feature type="transmembrane region" description="Helical" evidence="6">
    <location>
        <begin position="177"/>
        <end position="195"/>
    </location>
</feature>
<evidence type="ECO:0000256" key="6">
    <source>
        <dbReference type="SAM" id="Phobius"/>
    </source>
</evidence>
<evidence type="ECO:0000256" key="4">
    <source>
        <dbReference type="ARBA" id="ARBA00022989"/>
    </source>
</evidence>
<comment type="subcellular location">
    <subcellularLocation>
        <location evidence="1">Membrane</location>
        <topology evidence="1">Multi-pass membrane protein</topology>
    </subcellularLocation>
</comment>
<dbReference type="InterPro" id="IPR004680">
    <property type="entry name" value="Cit_transptr-like_dom"/>
</dbReference>
<dbReference type="Proteomes" id="UP000558089">
    <property type="component" value="Unassembled WGS sequence"/>
</dbReference>
<dbReference type="GO" id="GO:0015128">
    <property type="term" value="F:gluconate transmembrane transporter activity"/>
    <property type="evidence" value="ECO:0007669"/>
    <property type="project" value="InterPro"/>
</dbReference>
<feature type="transmembrane region" description="Helical" evidence="6">
    <location>
        <begin position="99"/>
        <end position="126"/>
    </location>
</feature>
<dbReference type="AlphaFoldDB" id="A0A850ND66"/>
<comment type="caution">
    <text evidence="8">The sequence shown here is derived from an EMBL/GenBank/DDBJ whole genome shotgun (WGS) entry which is preliminary data.</text>
</comment>
<reference evidence="8 9" key="1">
    <citation type="submission" date="2020-01" db="EMBL/GenBank/DDBJ databases">
        <title>Draft Genome Analysis of Muricauda sp. HICW Isolated from coastal seawater of PR China.</title>
        <authorList>
            <person name="Chen M.-X."/>
        </authorList>
    </citation>
    <scope>NUCLEOTIDE SEQUENCE [LARGE SCALE GENOMIC DNA]</scope>
    <source>
        <strain evidence="8 9">HICW</strain>
    </source>
</reference>
<proteinExistence type="predicted"/>
<organism evidence="8 9">
    <name type="scientific">Flagellimonas chongwuensis</name>
    <dbReference type="NCBI Taxonomy" id="2697365"/>
    <lineage>
        <taxon>Bacteria</taxon>
        <taxon>Pseudomonadati</taxon>
        <taxon>Bacteroidota</taxon>
        <taxon>Flavobacteriia</taxon>
        <taxon>Flavobacteriales</taxon>
        <taxon>Flavobacteriaceae</taxon>
        <taxon>Flagellimonas</taxon>
    </lineage>
</organism>
<dbReference type="NCBIfam" id="TIGR00784">
    <property type="entry name" value="citMHS"/>
    <property type="match status" value="1"/>
</dbReference>
<feature type="transmembrane region" description="Helical" evidence="6">
    <location>
        <begin position="57"/>
        <end position="79"/>
    </location>
</feature>
<keyword evidence="2" id="KW-0813">Transport</keyword>
<evidence type="ECO:0000256" key="2">
    <source>
        <dbReference type="ARBA" id="ARBA00022448"/>
    </source>
</evidence>
<dbReference type="PANTHER" id="PTHR30354">
    <property type="entry name" value="GNT FAMILY GLUCONATE TRANSPORTER"/>
    <property type="match status" value="1"/>
</dbReference>
<name>A0A850ND66_9FLAO</name>
<keyword evidence="4 6" id="KW-1133">Transmembrane helix</keyword>
<feature type="transmembrane region" description="Helical" evidence="6">
    <location>
        <begin position="414"/>
        <end position="432"/>
    </location>
</feature>
<dbReference type="PANTHER" id="PTHR30354:SF26">
    <property type="entry name" value="TRANSPORTER, PUTATIVE-RELATED"/>
    <property type="match status" value="1"/>
</dbReference>
<keyword evidence="3 6" id="KW-0812">Transmembrane</keyword>
<dbReference type="GO" id="GO:0005886">
    <property type="term" value="C:plasma membrane"/>
    <property type="evidence" value="ECO:0007669"/>
    <property type="project" value="TreeGrafter"/>
</dbReference>
<feature type="transmembrane region" description="Helical" evidence="6">
    <location>
        <begin position="138"/>
        <end position="157"/>
    </location>
</feature>
<feature type="transmembrane region" description="Helical" evidence="6">
    <location>
        <begin position="286"/>
        <end position="305"/>
    </location>
</feature>
<feature type="transmembrane region" description="Helical" evidence="6">
    <location>
        <begin position="29"/>
        <end position="50"/>
    </location>
</feature>
<dbReference type="InterPro" id="IPR014738">
    <property type="entry name" value="Citrate_transporter"/>
</dbReference>
<sequence>MILFTGIAITVILLALILSKKVSALSALILVPIIGSLIAGFGLDTAEFAVQGIKNIAPVVAMFVFAILFFGILTDAGMFDPIINTILRLVGRNLVKITIGTAILSMIVHLDGSGAVTFLIAVPAMLPLFEKLKMDKRVLACVVALGAGTMNLVPWGGPTIRAATALQVEITELYTPVMIPQLFGILFVLVIAWYLGSKEAKRLQLGSMDVDKDDGYQKKVSEEEKRMRRPQLFWFNIVLTIAVIVLLIRGIVAPALPFMLGTIIALMVNYPNLKDQASRIDSHAKAALLMASILLAAGVFTGIMTESGMISEMARAMANVIPDGAGEQIPLIMAVTSMPLSFVFDPDSFYFGFLPVISEVAGQFNVEPISVGQAAILGQMTTGFPLSPLTATTFLLIGLAKVDLAEHQRFTFKYAFGATIVMTIVSILIGTIPI</sequence>
<keyword evidence="5 6" id="KW-0472">Membrane</keyword>
<evidence type="ECO:0000256" key="1">
    <source>
        <dbReference type="ARBA" id="ARBA00004141"/>
    </source>
</evidence>
<keyword evidence="9" id="KW-1185">Reference proteome</keyword>
<dbReference type="GO" id="GO:0015137">
    <property type="term" value="F:citrate transmembrane transporter activity"/>
    <property type="evidence" value="ECO:0007669"/>
    <property type="project" value="InterPro"/>
</dbReference>
<evidence type="ECO:0000313" key="9">
    <source>
        <dbReference type="Proteomes" id="UP000558089"/>
    </source>
</evidence>
<evidence type="ECO:0000259" key="7">
    <source>
        <dbReference type="Pfam" id="PF03600"/>
    </source>
</evidence>